<accession>A0A1H2CW53</accession>
<sequence length="264" mass="29224">MPRFHWHQLPPAARSAVEARTGPVERALAVQAGSVADMTAILHTGQGEVFCKAVRETHRLAWLHRREAAFNPHLPEFAPRLRWHVEAVGWILLGFDRAPGRHADVTPGSPDLPRLAQTLTRMAATPAPDPPVRIQPATTRWADYVPPDVVDGDTLVHTDMNTANFLVDPTSIAVVDWAMPCRGASWLDTALMTVRLICAGHTPQQAEQWAAQVPVWRDGPPDAITAFAGACAVRGEEWADRSPAPHFRRLADASHDWARYRRQP</sequence>
<protein>
    <submittedName>
        <fullName evidence="1">Phosphotransferase enzyme family protein</fullName>
    </submittedName>
</protein>
<gene>
    <name evidence="1" type="ORF">SAMN04489716_7016</name>
</gene>
<dbReference type="SUPFAM" id="SSF56112">
    <property type="entry name" value="Protein kinase-like (PK-like)"/>
    <property type="match status" value="1"/>
</dbReference>
<dbReference type="STRING" id="113562.SAMN04489716_7016"/>
<dbReference type="GO" id="GO:0016740">
    <property type="term" value="F:transferase activity"/>
    <property type="evidence" value="ECO:0007669"/>
    <property type="project" value="UniProtKB-KW"/>
</dbReference>
<dbReference type="OrthoDB" id="2570531at2"/>
<proteinExistence type="predicted"/>
<dbReference type="Gene3D" id="3.90.1200.10">
    <property type="match status" value="1"/>
</dbReference>
<reference evidence="1 2" key="1">
    <citation type="submission" date="2016-10" db="EMBL/GenBank/DDBJ databases">
        <authorList>
            <person name="de Groot N.N."/>
        </authorList>
    </citation>
    <scope>NUCLEOTIDE SEQUENCE [LARGE SCALE GENOMIC DNA]</scope>
    <source>
        <strain evidence="1 2">DSM 43941</strain>
    </source>
</reference>
<evidence type="ECO:0000313" key="2">
    <source>
        <dbReference type="Proteomes" id="UP000198688"/>
    </source>
</evidence>
<dbReference type="AlphaFoldDB" id="A0A1H2CW53"/>
<name>A0A1H2CW53_9ACTN</name>
<keyword evidence="1" id="KW-0808">Transferase</keyword>
<evidence type="ECO:0000313" key="1">
    <source>
        <dbReference type="EMBL" id="SDT74549.1"/>
    </source>
</evidence>
<dbReference type="RefSeq" id="WP_092550977.1">
    <property type="nucleotide sequence ID" value="NZ_BOMJ01000003.1"/>
</dbReference>
<dbReference type="InterPro" id="IPR011009">
    <property type="entry name" value="Kinase-like_dom_sf"/>
</dbReference>
<organism evidence="1 2">
    <name type="scientific">Actinoplanes derwentensis</name>
    <dbReference type="NCBI Taxonomy" id="113562"/>
    <lineage>
        <taxon>Bacteria</taxon>
        <taxon>Bacillati</taxon>
        <taxon>Actinomycetota</taxon>
        <taxon>Actinomycetes</taxon>
        <taxon>Micromonosporales</taxon>
        <taxon>Micromonosporaceae</taxon>
        <taxon>Actinoplanes</taxon>
    </lineage>
</organism>
<dbReference type="Proteomes" id="UP000198688">
    <property type="component" value="Chromosome I"/>
</dbReference>
<keyword evidence="2" id="KW-1185">Reference proteome</keyword>
<dbReference type="EMBL" id="LT629758">
    <property type="protein sequence ID" value="SDT74549.1"/>
    <property type="molecule type" value="Genomic_DNA"/>
</dbReference>